<evidence type="ECO:0000259" key="5">
    <source>
        <dbReference type="Pfam" id="PF21365"/>
    </source>
</evidence>
<dbReference type="PANTHER" id="PTHR43863:SF2">
    <property type="entry name" value="MALTASE-GLUCOAMYLASE"/>
    <property type="match status" value="1"/>
</dbReference>
<dbReference type="GO" id="GO:0005975">
    <property type="term" value="P:carbohydrate metabolic process"/>
    <property type="evidence" value="ECO:0007669"/>
    <property type="project" value="InterPro"/>
</dbReference>
<dbReference type="OrthoDB" id="176168at2"/>
<dbReference type="GO" id="GO:0004553">
    <property type="term" value="F:hydrolase activity, hydrolyzing O-glycosyl compounds"/>
    <property type="evidence" value="ECO:0007669"/>
    <property type="project" value="InterPro"/>
</dbReference>
<dbReference type="InterPro" id="IPR000322">
    <property type="entry name" value="Glyco_hydro_31_TIM"/>
</dbReference>
<dbReference type="KEGG" id="lrs:PX52LOC_00510"/>
<dbReference type="EMBL" id="CP042425">
    <property type="protein sequence ID" value="QEL13652.1"/>
    <property type="molecule type" value="Genomic_DNA"/>
</dbReference>
<evidence type="ECO:0000256" key="1">
    <source>
        <dbReference type="ARBA" id="ARBA00007806"/>
    </source>
</evidence>
<organism evidence="6 7">
    <name type="scientific">Limnoglobus roseus</name>
    <dbReference type="NCBI Taxonomy" id="2598579"/>
    <lineage>
        <taxon>Bacteria</taxon>
        <taxon>Pseudomonadati</taxon>
        <taxon>Planctomycetota</taxon>
        <taxon>Planctomycetia</taxon>
        <taxon>Gemmatales</taxon>
        <taxon>Gemmataceae</taxon>
        <taxon>Limnoglobus</taxon>
    </lineage>
</organism>
<keyword evidence="7" id="KW-1185">Reference proteome</keyword>
<feature type="domain" description="Glycosyl hydrolase family 31 C-terminal" evidence="5">
    <location>
        <begin position="556"/>
        <end position="646"/>
    </location>
</feature>
<dbReference type="AlphaFoldDB" id="A0A5C1A741"/>
<dbReference type="Pfam" id="PF01055">
    <property type="entry name" value="Glyco_hydro_31_2nd"/>
    <property type="match status" value="1"/>
</dbReference>
<dbReference type="Pfam" id="PF21365">
    <property type="entry name" value="Glyco_hydro_31_3rd"/>
    <property type="match status" value="1"/>
</dbReference>
<dbReference type="SUPFAM" id="SSF51011">
    <property type="entry name" value="Glycosyl hydrolase domain"/>
    <property type="match status" value="1"/>
</dbReference>
<name>A0A5C1A741_9BACT</name>
<keyword evidence="2 6" id="KW-0378">Hydrolase</keyword>
<dbReference type="RefSeq" id="WP_149108607.1">
    <property type="nucleotide sequence ID" value="NZ_CP042425.1"/>
</dbReference>
<evidence type="ECO:0000313" key="6">
    <source>
        <dbReference type="EMBL" id="QEL13652.1"/>
    </source>
</evidence>
<dbReference type="InterPro" id="IPR048395">
    <property type="entry name" value="Glyco_hydro_31_C"/>
</dbReference>
<dbReference type="InterPro" id="IPR051816">
    <property type="entry name" value="Glycosyl_Hydrolase_31"/>
</dbReference>
<accession>A0A5C1A741</accession>
<reference evidence="7" key="1">
    <citation type="submission" date="2019-08" db="EMBL/GenBank/DDBJ databases">
        <title>Limnoglobus roseus gen. nov., sp. nov., a novel freshwater planctomycete with a giant genome from the family Gemmataceae.</title>
        <authorList>
            <person name="Kulichevskaya I.S."/>
            <person name="Naumoff D.G."/>
            <person name="Miroshnikov K."/>
            <person name="Ivanova A."/>
            <person name="Philippov D.A."/>
            <person name="Hakobyan A."/>
            <person name="Rijpstra I.C."/>
            <person name="Sinninghe Damste J.S."/>
            <person name="Liesack W."/>
            <person name="Dedysh S.N."/>
        </authorList>
    </citation>
    <scope>NUCLEOTIDE SEQUENCE [LARGE SCALE GENOMIC DNA]</scope>
    <source>
        <strain evidence="7">PX52</strain>
    </source>
</reference>
<dbReference type="PANTHER" id="PTHR43863">
    <property type="entry name" value="HYDROLASE, PUTATIVE (AFU_ORTHOLOGUE AFUA_1G03140)-RELATED"/>
    <property type="match status" value="1"/>
</dbReference>
<dbReference type="SUPFAM" id="SSF74650">
    <property type="entry name" value="Galactose mutarotase-like"/>
    <property type="match status" value="1"/>
</dbReference>
<proteinExistence type="inferred from homology"/>
<evidence type="ECO:0000259" key="3">
    <source>
        <dbReference type="Pfam" id="PF01055"/>
    </source>
</evidence>
<feature type="domain" description="Glycoside hydrolase family 31 N-terminal" evidence="4">
    <location>
        <begin position="2"/>
        <end position="77"/>
    </location>
</feature>
<dbReference type="Proteomes" id="UP000324974">
    <property type="component" value="Chromosome"/>
</dbReference>
<feature type="domain" description="Glycoside hydrolase family 31 TIM barrel" evidence="3">
    <location>
        <begin position="124"/>
        <end position="547"/>
    </location>
</feature>
<dbReference type="Gene3D" id="3.20.20.80">
    <property type="entry name" value="Glycosidases"/>
    <property type="match status" value="1"/>
</dbReference>
<dbReference type="Gene3D" id="2.60.40.1760">
    <property type="entry name" value="glycosyl hydrolase (family 31)"/>
    <property type="match status" value="1"/>
</dbReference>
<dbReference type="InterPro" id="IPR017853">
    <property type="entry name" value="GH"/>
</dbReference>
<evidence type="ECO:0000259" key="4">
    <source>
        <dbReference type="Pfam" id="PF13802"/>
    </source>
</evidence>
<evidence type="ECO:0000256" key="2">
    <source>
        <dbReference type="RuleBase" id="RU361185"/>
    </source>
</evidence>
<dbReference type="InterPro" id="IPR013780">
    <property type="entry name" value="Glyco_hydro_b"/>
</dbReference>
<dbReference type="Gene3D" id="2.60.40.1180">
    <property type="entry name" value="Golgi alpha-mannosidase II"/>
    <property type="match status" value="2"/>
</dbReference>
<dbReference type="GO" id="GO:0030246">
    <property type="term" value="F:carbohydrate binding"/>
    <property type="evidence" value="ECO:0007669"/>
    <property type="project" value="InterPro"/>
</dbReference>
<comment type="similarity">
    <text evidence="1 2">Belongs to the glycosyl hydrolase 31 family.</text>
</comment>
<keyword evidence="2" id="KW-0326">Glycosidase</keyword>
<dbReference type="InterPro" id="IPR025887">
    <property type="entry name" value="Glyco_hydro_31_N_dom"/>
</dbReference>
<dbReference type="Pfam" id="PF13802">
    <property type="entry name" value="Gal_mutarotas_2"/>
    <property type="match status" value="1"/>
</dbReference>
<dbReference type="InterPro" id="IPR011013">
    <property type="entry name" value="Gal_mutarotase_sf_dom"/>
</dbReference>
<dbReference type="CDD" id="cd14752">
    <property type="entry name" value="GH31_N"/>
    <property type="match status" value="1"/>
</dbReference>
<protein>
    <submittedName>
        <fullName evidence="6">Retaining glycoside hydrolase</fullName>
    </submittedName>
</protein>
<gene>
    <name evidence="6" type="ORF">PX52LOC_00510</name>
</gene>
<evidence type="ECO:0000313" key="7">
    <source>
        <dbReference type="Proteomes" id="UP000324974"/>
    </source>
</evidence>
<dbReference type="SUPFAM" id="SSF51445">
    <property type="entry name" value="(Trans)glycosidases"/>
    <property type="match status" value="1"/>
</dbReference>
<sequence>MSVKSDAAESFFGFGERFNALDQAGRRLEMKTQDHPGAKFTPGDPSKEDFAYKVVPWFLSSRGYGFHLDSSVESVFDMRKSKPDRYAIEQPTVPTRPGGLALHLVGGPKLTDALSRYTGLAGRPPLPPPWAFGPWISSDAWRNGGEVRYAVQKFLERKIPVSGFVFDSPWEKGYNDFVFNIGNGPAADPTTQFGKGGTFENQPAQATKPFDGFKSLAEMMGFFQKNGLKVICWMTPFVNDESNHDERAGEVDEVIEGQDAKAGNFDDGVAKGMFVPTETDGSGKPGIHWWKGHGRHIDFTNPAARSWLKDQLVKLLNDSSVTTHSGALEAAVCGFKTDDGEALGTRGADHNPNGVYLSNDAKYFDGNATARELRNRYSVEYHKAVYGILTDAVGANRGLIFSRGGSHGSQAFPGCWAGDNEPNFHPDNGLPSVVTAGLSAALSGFSIWGHDVGGYQRKYEPAQTDIDLFIRWTQFGCFTPIMQMHRQLSEKPPNVSHPHGQFPWGYVSAAERADPANHDREFTDNEALRNFRFYAELHTRLFPYIYTFAQESSRTGLPILRPLLLIHPDEPKTFAIKHVYYFGSELVVAPVVEPNVTARGVYLPKGRWIDFWTNERIDHSAGGGNHAWANADRTKLPVFARDGAIIPMLADLPQTLCDANYVNNAQVRTPTDGLLVRIYPAASSGFVVHDGTDITCATAGGQVEVNVTSPVARLVRLSILAPRPAGVSRDGAAVPEKDNADDFANEATAWRHDPTTGFVEIKFPLPVGPTRVVF</sequence>